<dbReference type="Proteomes" id="UP001291999">
    <property type="component" value="Unassembled WGS sequence"/>
</dbReference>
<organism evidence="2 3">
    <name type="scientific">Nocardioides renjunii</name>
    <dbReference type="NCBI Taxonomy" id="3095075"/>
    <lineage>
        <taxon>Bacteria</taxon>
        <taxon>Bacillati</taxon>
        <taxon>Actinomycetota</taxon>
        <taxon>Actinomycetes</taxon>
        <taxon>Propionibacteriales</taxon>
        <taxon>Nocardioidaceae</taxon>
        <taxon>Nocardioides</taxon>
    </lineage>
</organism>
<name>A0ABU5K9Q2_9ACTN</name>
<gene>
    <name evidence="2" type="ORF">SFC79_08040</name>
</gene>
<comment type="caution">
    <text evidence="2">The sequence shown here is derived from an EMBL/GenBank/DDBJ whole genome shotgun (WGS) entry which is preliminary data.</text>
</comment>
<protein>
    <submittedName>
        <fullName evidence="2">Uncharacterized protein</fullName>
    </submittedName>
</protein>
<dbReference type="RefSeq" id="WP_322423945.1">
    <property type="nucleotide sequence ID" value="NZ_JAXQPW010000002.1"/>
</dbReference>
<evidence type="ECO:0000313" key="2">
    <source>
        <dbReference type="EMBL" id="MDZ5661708.1"/>
    </source>
</evidence>
<keyword evidence="1" id="KW-0472">Membrane</keyword>
<dbReference type="EMBL" id="JAXQPW010000002">
    <property type="protein sequence ID" value="MDZ5661708.1"/>
    <property type="molecule type" value="Genomic_DNA"/>
</dbReference>
<evidence type="ECO:0000256" key="1">
    <source>
        <dbReference type="SAM" id="Phobius"/>
    </source>
</evidence>
<proteinExistence type="predicted"/>
<keyword evidence="3" id="KW-1185">Reference proteome</keyword>
<accession>A0ABU5K9Q2</accession>
<sequence>MQRWSSWLNGTLALGSVGVCAALVEWGPSRLLAVTIPVTCIVTLAHIMVRVEHRTTGGVLGTCVSVVRSSASATSLLLLAYVLASLHLGLGLLLVAGLVVTAPPVRDAVRRRSRVQRVGWNPAAPDLAAVTPSGVAHLTDIELTHAWCHTSRALDGVTHPGRRLALVITRQHLLDEMWARDREALEAWVACGARPADRPPRYFRQP</sequence>
<feature type="transmembrane region" description="Helical" evidence="1">
    <location>
        <begin position="6"/>
        <end position="24"/>
    </location>
</feature>
<feature type="transmembrane region" description="Helical" evidence="1">
    <location>
        <begin position="78"/>
        <end position="102"/>
    </location>
</feature>
<evidence type="ECO:0000313" key="3">
    <source>
        <dbReference type="Proteomes" id="UP001291999"/>
    </source>
</evidence>
<reference evidence="2 3" key="1">
    <citation type="submission" date="2023-11" db="EMBL/GenBank/DDBJ databases">
        <title>Novel species in genus Nocardioides.</title>
        <authorList>
            <person name="Zhou H."/>
        </authorList>
    </citation>
    <scope>NUCLEOTIDE SEQUENCE [LARGE SCALE GENOMIC DNA]</scope>
    <source>
        <strain evidence="2 3">S-58</strain>
    </source>
</reference>
<feature type="transmembrane region" description="Helical" evidence="1">
    <location>
        <begin position="31"/>
        <end position="49"/>
    </location>
</feature>
<keyword evidence="1" id="KW-1133">Transmembrane helix</keyword>
<keyword evidence="1" id="KW-0812">Transmembrane</keyword>